<accession>A0A914HZA0</accession>
<evidence type="ECO:0000313" key="1">
    <source>
        <dbReference type="Proteomes" id="UP000887572"/>
    </source>
</evidence>
<evidence type="ECO:0000313" key="2">
    <source>
        <dbReference type="WBParaSite" id="Gr19_v10_g5869.t1"/>
    </source>
</evidence>
<keyword evidence="1" id="KW-1185">Reference proteome</keyword>
<proteinExistence type="predicted"/>
<dbReference type="AlphaFoldDB" id="A0A914HZA0"/>
<name>A0A914HZA0_GLORO</name>
<reference evidence="2" key="1">
    <citation type="submission" date="2022-11" db="UniProtKB">
        <authorList>
            <consortium name="WormBaseParasite"/>
        </authorList>
    </citation>
    <scope>IDENTIFICATION</scope>
</reference>
<dbReference type="WBParaSite" id="Gr19_v10_g5869.t1">
    <property type="protein sequence ID" value="Gr19_v10_g5869.t1"/>
    <property type="gene ID" value="Gr19_v10_g5869"/>
</dbReference>
<sequence>MGQNSYFDSIRLFHFGVLTAREAQRRIMLAAQGHTGQRLFISMRQLTHHFGLGMYFGTEEWAAANAPVPDNYGVAQFNVQILAVVDYLVAKQDPAEIYQWINVS</sequence>
<organism evidence="1 2">
    <name type="scientific">Globodera rostochiensis</name>
    <name type="common">Golden nematode worm</name>
    <name type="synonym">Heterodera rostochiensis</name>
    <dbReference type="NCBI Taxonomy" id="31243"/>
    <lineage>
        <taxon>Eukaryota</taxon>
        <taxon>Metazoa</taxon>
        <taxon>Ecdysozoa</taxon>
        <taxon>Nematoda</taxon>
        <taxon>Chromadorea</taxon>
        <taxon>Rhabditida</taxon>
        <taxon>Tylenchina</taxon>
        <taxon>Tylenchomorpha</taxon>
        <taxon>Tylenchoidea</taxon>
        <taxon>Heteroderidae</taxon>
        <taxon>Heteroderinae</taxon>
        <taxon>Globodera</taxon>
    </lineage>
</organism>
<protein>
    <submittedName>
        <fullName evidence="2">Uncharacterized protein</fullName>
    </submittedName>
</protein>
<dbReference type="Proteomes" id="UP000887572">
    <property type="component" value="Unplaced"/>
</dbReference>